<dbReference type="Proteomes" id="UP000002059">
    <property type="component" value="Partially assembled WGS sequence"/>
</dbReference>
<keyword evidence="3" id="KW-1185">Reference proteome</keyword>
<dbReference type="OrthoDB" id="4189594at2759"/>
<evidence type="ECO:0000313" key="2">
    <source>
        <dbReference type="EMBL" id="EEH40476.1"/>
    </source>
</evidence>
<reference evidence="2 3" key="1">
    <citation type="journal article" date="2011" name="PLoS Genet.">
        <title>Comparative genomic analysis of human fungal pathogens causing paracoccidioidomycosis.</title>
        <authorList>
            <person name="Desjardins C.A."/>
            <person name="Champion M.D."/>
            <person name="Holder J.W."/>
            <person name="Muszewska A."/>
            <person name="Goldberg J."/>
            <person name="Bailao A.M."/>
            <person name="Brigido M.M."/>
            <person name="Ferreira M.E."/>
            <person name="Garcia A.M."/>
            <person name="Grynberg M."/>
            <person name="Gujja S."/>
            <person name="Heiman D.I."/>
            <person name="Henn M.R."/>
            <person name="Kodira C.D."/>
            <person name="Leon-Narvaez H."/>
            <person name="Longo L.V."/>
            <person name="Ma L.J."/>
            <person name="Malavazi I."/>
            <person name="Matsuo A.L."/>
            <person name="Morais F.V."/>
            <person name="Pereira M."/>
            <person name="Rodriguez-Brito S."/>
            <person name="Sakthikumar S."/>
            <person name="Salem-Izacc S.M."/>
            <person name="Sykes S.M."/>
            <person name="Teixeira M.M."/>
            <person name="Vallejo M.C."/>
            <person name="Walter M.E."/>
            <person name="Yandava C."/>
            <person name="Young S."/>
            <person name="Zeng Q."/>
            <person name="Zucker J."/>
            <person name="Felipe M.S."/>
            <person name="Goldman G.H."/>
            <person name="Haas B.J."/>
            <person name="McEwen J.G."/>
            <person name="Nino-Vega G."/>
            <person name="Puccia R."/>
            <person name="San-Blas G."/>
            <person name="Soares C.M."/>
            <person name="Birren B.W."/>
            <person name="Cuomo C.A."/>
        </authorList>
    </citation>
    <scope>NUCLEOTIDE SEQUENCE [LARGE SCALE GENOMIC DNA]</scope>
    <source>
        <strain evidence="3">ATCC MYA-826 / Pb01</strain>
    </source>
</reference>
<dbReference type="VEuPathDB" id="FungiDB:PAAG_02531"/>
<dbReference type="STRING" id="502779.C1GV58"/>
<accession>C1GV58</accession>
<dbReference type="GeneID" id="9099144"/>
<dbReference type="HOGENOM" id="CLU_166970_0_0_1"/>
<sequence length="108" mass="12639">MRLLDLLNLSLMQFFSPAKVQSIRENLAASEVAKKDEQAHKEDAKLQHTILKEQKEADIIQQRMEQEAAHQATKQQKEMNKAARAAQWQIDKELRDEKKAQEQKEKEE</sequence>
<proteinExistence type="predicted"/>
<dbReference type="OMA" id="ADIMKQW"/>
<feature type="region of interest" description="Disordered" evidence="1">
    <location>
        <begin position="67"/>
        <end position="108"/>
    </location>
</feature>
<dbReference type="EMBL" id="KN293996">
    <property type="protein sequence ID" value="EEH40476.1"/>
    <property type="molecule type" value="Genomic_DNA"/>
</dbReference>
<evidence type="ECO:0000313" key="3">
    <source>
        <dbReference type="Proteomes" id="UP000002059"/>
    </source>
</evidence>
<dbReference type="RefSeq" id="XP_002795825.1">
    <property type="nucleotide sequence ID" value="XM_002795779.1"/>
</dbReference>
<gene>
    <name evidence="2" type="ORF">PAAG_02531</name>
</gene>
<dbReference type="KEGG" id="pbl:PAAG_02531"/>
<organism evidence="2 3">
    <name type="scientific">Paracoccidioides lutzii (strain ATCC MYA-826 / Pb01)</name>
    <name type="common">Paracoccidioides brasiliensis</name>
    <dbReference type="NCBI Taxonomy" id="502779"/>
    <lineage>
        <taxon>Eukaryota</taxon>
        <taxon>Fungi</taxon>
        <taxon>Dikarya</taxon>
        <taxon>Ascomycota</taxon>
        <taxon>Pezizomycotina</taxon>
        <taxon>Eurotiomycetes</taxon>
        <taxon>Eurotiomycetidae</taxon>
        <taxon>Onygenales</taxon>
        <taxon>Ajellomycetaceae</taxon>
        <taxon>Paracoccidioides</taxon>
    </lineage>
</organism>
<feature type="compositionally biased region" description="Basic and acidic residues" evidence="1">
    <location>
        <begin position="90"/>
        <end position="108"/>
    </location>
</feature>
<name>C1GV58_PARBA</name>
<evidence type="ECO:0000256" key="1">
    <source>
        <dbReference type="SAM" id="MobiDB-lite"/>
    </source>
</evidence>
<dbReference type="AlphaFoldDB" id="C1GV58"/>
<protein>
    <submittedName>
        <fullName evidence="2">Uncharacterized protein</fullName>
    </submittedName>
</protein>